<dbReference type="SUPFAM" id="SSF58038">
    <property type="entry name" value="SNARE fusion complex"/>
    <property type="match status" value="2"/>
</dbReference>
<evidence type="ECO:0000313" key="7">
    <source>
        <dbReference type="EMBL" id="NDV33126.1"/>
    </source>
</evidence>
<sequence>MTVQVNTGAARQALSLLQETEQMGAAALMELEKQAEQIDRIENSVENIHSNMDKAERLLRGIESLPAYIGNSMRAKKEVVKKPNTPVDRKLVVQKGPVAPMEIEILCKKLDCSFELAILSIEENGLRCLDPNTNKLLAPNYAIKYSEIQAVVLRIRPEHMDIRLQPPKTHKDRFRLMSSYNQIIVNELYFRTDGNISIQFEIGSNPFEYGLAKISTVPPSARKAVQNGFFLRGENQGFKTSSLMGEDVSQEVKDQLDEVDDNLDKMSNILVNVREMNMTMGQELDRQNDQLNRVSKRVDDADERIKNSNIRINKML</sequence>
<comment type="similarity">
    <text evidence="2">Belongs to the SNAP-25 family.</text>
</comment>
<keyword evidence="5" id="KW-0175">Coiled coil</keyword>
<evidence type="ECO:0000256" key="2">
    <source>
        <dbReference type="ARBA" id="ARBA00009480"/>
    </source>
</evidence>
<evidence type="ECO:0000256" key="1">
    <source>
        <dbReference type="ARBA" id="ARBA00004370"/>
    </source>
</evidence>
<dbReference type="AlphaFoldDB" id="A0A6B2L835"/>
<dbReference type="InterPro" id="IPR044766">
    <property type="entry name" value="NPSN/SNAP25-like_N_SNARE"/>
</dbReference>
<dbReference type="GO" id="GO:0031201">
    <property type="term" value="C:SNARE complex"/>
    <property type="evidence" value="ECO:0007669"/>
    <property type="project" value="InterPro"/>
</dbReference>
<comment type="subcellular location">
    <subcellularLocation>
        <location evidence="1">Membrane</location>
    </subcellularLocation>
</comment>
<proteinExistence type="inferred from homology"/>
<dbReference type="GO" id="GO:0005484">
    <property type="term" value="F:SNAP receptor activity"/>
    <property type="evidence" value="ECO:0007669"/>
    <property type="project" value="InterPro"/>
</dbReference>
<dbReference type="PROSITE" id="PS50192">
    <property type="entry name" value="T_SNARE"/>
    <property type="match status" value="2"/>
</dbReference>
<feature type="coiled-coil region" evidence="5">
    <location>
        <begin position="249"/>
        <end position="311"/>
    </location>
</feature>
<reference evidence="7" key="1">
    <citation type="journal article" date="2020" name="J. Eukaryot. Microbiol.">
        <title>De novo Sequencing, Assembly and Annotation of the Transcriptome for the Free-Living Testate Amoeba Arcella intermedia.</title>
        <authorList>
            <person name="Ribeiro G.M."/>
            <person name="Porfirio-Sousa A.L."/>
            <person name="Maurer-Alcala X.X."/>
            <person name="Katz L.A."/>
            <person name="Lahr D.J.G."/>
        </authorList>
    </citation>
    <scope>NUCLEOTIDE SEQUENCE</scope>
</reference>
<dbReference type="GO" id="GO:0005886">
    <property type="term" value="C:plasma membrane"/>
    <property type="evidence" value="ECO:0007669"/>
    <property type="project" value="TreeGrafter"/>
</dbReference>
<feature type="domain" description="T-SNARE coiled-coil homology" evidence="6">
    <location>
        <begin position="253"/>
        <end position="315"/>
    </location>
</feature>
<dbReference type="EMBL" id="GIBP01004157">
    <property type="protein sequence ID" value="NDV33126.1"/>
    <property type="molecule type" value="Transcribed_RNA"/>
</dbReference>
<dbReference type="InterPro" id="IPR000727">
    <property type="entry name" value="T_SNARE_dom"/>
</dbReference>
<dbReference type="PANTHER" id="PTHR19305:SF9">
    <property type="entry name" value="SYNAPTOSOMAL-ASSOCIATED PROTEIN 29"/>
    <property type="match status" value="1"/>
</dbReference>
<name>A0A6B2L835_9EUKA</name>
<feature type="domain" description="T-SNARE coiled-coil homology" evidence="6">
    <location>
        <begin position="1"/>
        <end position="62"/>
    </location>
</feature>
<feature type="coiled-coil region" evidence="5">
    <location>
        <begin position="31"/>
        <end position="58"/>
    </location>
</feature>
<accession>A0A6B2L835</accession>
<keyword evidence="4" id="KW-0472">Membrane</keyword>
<dbReference type="CDD" id="cd15861">
    <property type="entry name" value="SNARE_SNAP25N_23N_29N_SEC9N"/>
    <property type="match status" value="1"/>
</dbReference>
<evidence type="ECO:0000256" key="5">
    <source>
        <dbReference type="SAM" id="Coils"/>
    </source>
</evidence>
<evidence type="ECO:0000256" key="4">
    <source>
        <dbReference type="ARBA" id="ARBA00023136"/>
    </source>
</evidence>
<keyword evidence="3" id="KW-0813">Transport</keyword>
<organism evidence="7">
    <name type="scientific">Arcella intermedia</name>
    <dbReference type="NCBI Taxonomy" id="1963864"/>
    <lineage>
        <taxon>Eukaryota</taxon>
        <taxon>Amoebozoa</taxon>
        <taxon>Tubulinea</taxon>
        <taxon>Elardia</taxon>
        <taxon>Arcellinida</taxon>
        <taxon>Sphaerothecina</taxon>
        <taxon>Arcellidae</taxon>
        <taxon>Arcella</taxon>
    </lineage>
</organism>
<evidence type="ECO:0000256" key="3">
    <source>
        <dbReference type="ARBA" id="ARBA00022448"/>
    </source>
</evidence>
<evidence type="ECO:0000259" key="6">
    <source>
        <dbReference type="PROSITE" id="PS50192"/>
    </source>
</evidence>
<dbReference type="PANTHER" id="PTHR19305">
    <property type="entry name" value="SYNAPTOSOMAL ASSOCIATED PROTEIN"/>
    <property type="match status" value="1"/>
</dbReference>
<dbReference type="Gene3D" id="1.20.5.110">
    <property type="match status" value="2"/>
</dbReference>
<protein>
    <recommendedName>
        <fullName evidence="6">t-SNARE coiled-coil homology domain-containing protein</fullName>
    </recommendedName>
</protein>
<dbReference type="SMART" id="SM00397">
    <property type="entry name" value="t_SNARE"/>
    <property type="match status" value="2"/>
</dbReference>